<dbReference type="EMBL" id="JBHSEP010000006">
    <property type="protein sequence ID" value="MFC4598729.1"/>
    <property type="molecule type" value="Genomic_DNA"/>
</dbReference>
<name>A0ABV9FC17_9BACL</name>
<feature type="region of interest" description="Disordered" evidence="1">
    <location>
        <begin position="1"/>
        <end position="42"/>
    </location>
</feature>
<evidence type="ECO:0000313" key="2">
    <source>
        <dbReference type="EMBL" id="MFC4598729.1"/>
    </source>
</evidence>
<protein>
    <submittedName>
        <fullName evidence="2">Uncharacterized protein</fullName>
    </submittedName>
</protein>
<gene>
    <name evidence="2" type="ORF">ACFO3S_10825</name>
</gene>
<accession>A0ABV9FC17</accession>
<feature type="compositionally biased region" description="Low complexity" evidence="1">
    <location>
        <begin position="103"/>
        <end position="117"/>
    </location>
</feature>
<keyword evidence="3" id="KW-1185">Reference proteome</keyword>
<reference evidence="3" key="1">
    <citation type="journal article" date="2019" name="Int. J. Syst. Evol. Microbiol.">
        <title>The Global Catalogue of Microorganisms (GCM) 10K type strain sequencing project: providing services to taxonomists for standard genome sequencing and annotation.</title>
        <authorList>
            <consortium name="The Broad Institute Genomics Platform"/>
            <consortium name="The Broad Institute Genome Sequencing Center for Infectious Disease"/>
            <person name="Wu L."/>
            <person name="Ma J."/>
        </authorList>
    </citation>
    <scope>NUCLEOTIDE SEQUENCE [LARGE SCALE GENOMIC DNA]</scope>
    <source>
        <strain evidence="3">CCUG 49571</strain>
    </source>
</reference>
<evidence type="ECO:0000256" key="1">
    <source>
        <dbReference type="SAM" id="MobiDB-lite"/>
    </source>
</evidence>
<comment type="caution">
    <text evidence="2">The sequence shown here is derived from an EMBL/GenBank/DDBJ whole genome shotgun (WGS) entry which is preliminary data.</text>
</comment>
<proteinExistence type="predicted"/>
<organism evidence="2 3">
    <name type="scientific">Cohnella hongkongensis</name>
    <dbReference type="NCBI Taxonomy" id="178337"/>
    <lineage>
        <taxon>Bacteria</taxon>
        <taxon>Bacillati</taxon>
        <taxon>Bacillota</taxon>
        <taxon>Bacilli</taxon>
        <taxon>Bacillales</taxon>
        <taxon>Paenibacillaceae</taxon>
        <taxon>Cohnella</taxon>
    </lineage>
</organism>
<evidence type="ECO:0000313" key="3">
    <source>
        <dbReference type="Proteomes" id="UP001596028"/>
    </source>
</evidence>
<feature type="compositionally biased region" description="Basic and acidic residues" evidence="1">
    <location>
        <begin position="1"/>
        <end position="15"/>
    </location>
</feature>
<sequence length="448" mass="48283">MPKTFEARKGEDSSARSRSLTPVDEDLQEQAGEESQAPDKAALIARLKAQGAVRVFPGMGAGGGAGTEAPTSEEAPRAEKASEEAPTSEETPRAEEASEEAPEQAAAVSAAEAPAAASEDEQSAPEAQPAKEAIDSQSQGTGEIDPAFHERVQRMTDAANHPKWNDFSQRIENARYGKWDLTQSRERSGNRKRDVHLEEDVRTHQVLRQMQPGTFDVRQKAKNAVKDVVQNPGRTAVGMIPLVGGLLKQKMAEKYDVKERDLLRGISSTTTNEALKTSAASQAHAVGATIKAGRVKAGIGMVTGLVGDLVPGGSIVKSAVGAATDFVGDQVVSGERSQMVEARAREQARKMMKKKEFAAGGIDKFLELEDKRRALQAAGRGKAGGSAPVVDSEDELRELLAHTRGETEHYKYYKKRAKEVLKERAEAAKPKTEEGGLMSRVKRFFGRS</sequence>
<dbReference type="Proteomes" id="UP001596028">
    <property type="component" value="Unassembled WGS sequence"/>
</dbReference>
<dbReference type="RefSeq" id="WP_378095271.1">
    <property type="nucleotide sequence ID" value="NZ_JBHSEP010000006.1"/>
</dbReference>
<feature type="compositionally biased region" description="Basic and acidic residues" evidence="1">
    <location>
        <begin position="74"/>
        <end position="83"/>
    </location>
</feature>
<feature type="region of interest" description="Disordered" evidence="1">
    <location>
        <begin position="56"/>
        <end position="143"/>
    </location>
</feature>
<feature type="compositionally biased region" description="Acidic residues" evidence="1">
    <location>
        <begin position="23"/>
        <end position="32"/>
    </location>
</feature>